<dbReference type="SUPFAM" id="SSF54171">
    <property type="entry name" value="DNA-binding domain"/>
    <property type="match status" value="1"/>
</dbReference>
<comment type="subcellular location">
    <subcellularLocation>
        <location evidence="1">Nucleus</location>
    </subcellularLocation>
</comment>
<dbReference type="OrthoDB" id="6356643at2759"/>
<evidence type="ECO:0000256" key="4">
    <source>
        <dbReference type="ARBA" id="ARBA00023163"/>
    </source>
</evidence>
<dbReference type="HOGENOM" id="CLU_550142_0_0_1"/>
<feature type="region of interest" description="Disordered" evidence="6">
    <location>
        <begin position="274"/>
        <end position="293"/>
    </location>
</feature>
<keyword evidence="4" id="KW-0804">Transcription</keyword>
<dbReference type="GO" id="GO:0000122">
    <property type="term" value="P:negative regulation of transcription by RNA polymerase II"/>
    <property type="evidence" value="ECO:0000318"/>
    <property type="project" value="GO_Central"/>
</dbReference>
<dbReference type="EMBL" id="GL732524">
    <property type="protein sequence ID" value="EFX89310.1"/>
    <property type="molecule type" value="Genomic_DNA"/>
</dbReference>
<proteinExistence type="predicted"/>
<evidence type="ECO:0000256" key="5">
    <source>
        <dbReference type="ARBA" id="ARBA00023242"/>
    </source>
</evidence>
<dbReference type="GO" id="GO:0005634">
    <property type="term" value="C:nucleus"/>
    <property type="evidence" value="ECO:0000318"/>
    <property type="project" value="GO_Central"/>
</dbReference>
<feature type="compositionally biased region" description="Polar residues" evidence="6">
    <location>
        <begin position="123"/>
        <end position="140"/>
    </location>
</feature>
<evidence type="ECO:0000256" key="2">
    <source>
        <dbReference type="ARBA" id="ARBA00023015"/>
    </source>
</evidence>
<protein>
    <recommendedName>
        <fullName evidence="7">MBD domain-containing protein</fullName>
    </recommendedName>
</protein>
<dbReference type="InParanoid" id="E9FT46"/>
<dbReference type="Gene3D" id="3.30.890.10">
    <property type="entry name" value="Methyl-cpg-binding Protein 2, Chain A"/>
    <property type="match status" value="1"/>
</dbReference>
<dbReference type="InterPro" id="IPR001739">
    <property type="entry name" value="Methyl_CpG_DNA-bd"/>
</dbReference>
<dbReference type="PROSITE" id="PS50982">
    <property type="entry name" value="MBD"/>
    <property type="match status" value="1"/>
</dbReference>
<evidence type="ECO:0000313" key="8">
    <source>
        <dbReference type="EMBL" id="EFX89310.1"/>
    </source>
</evidence>
<evidence type="ECO:0000256" key="6">
    <source>
        <dbReference type="SAM" id="MobiDB-lite"/>
    </source>
</evidence>
<evidence type="ECO:0000256" key="1">
    <source>
        <dbReference type="ARBA" id="ARBA00004123"/>
    </source>
</evidence>
<organism evidence="8 9">
    <name type="scientific">Daphnia pulex</name>
    <name type="common">Water flea</name>
    <dbReference type="NCBI Taxonomy" id="6669"/>
    <lineage>
        <taxon>Eukaryota</taxon>
        <taxon>Metazoa</taxon>
        <taxon>Ecdysozoa</taxon>
        <taxon>Arthropoda</taxon>
        <taxon>Crustacea</taxon>
        <taxon>Branchiopoda</taxon>
        <taxon>Diplostraca</taxon>
        <taxon>Cladocera</taxon>
        <taxon>Anomopoda</taxon>
        <taxon>Daphniidae</taxon>
        <taxon>Daphnia</taxon>
    </lineage>
</organism>
<dbReference type="PANTHER" id="PTHR12396:SF0">
    <property type="entry name" value="METHYL-CPG BINDING DOMAIN PROTEIN-LIKE, ISOFORM C"/>
    <property type="match status" value="1"/>
</dbReference>
<dbReference type="GO" id="GO:0006346">
    <property type="term" value="P:DNA methylation-dependent constitutive heterochromatin formation"/>
    <property type="evidence" value="ECO:0000318"/>
    <property type="project" value="GO_Central"/>
</dbReference>
<dbReference type="GO" id="GO:0008327">
    <property type="term" value="F:methyl-CpG binding"/>
    <property type="evidence" value="ECO:0000318"/>
    <property type="project" value="GO_Central"/>
</dbReference>
<evidence type="ECO:0000256" key="3">
    <source>
        <dbReference type="ARBA" id="ARBA00023125"/>
    </source>
</evidence>
<dbReference type="GO" id="GO:0005654">
    <property type="term" value="C:nucleoplasm"/>
    <property type="evidence" value="ECO:0007669"/>
    <property type="project" value="UniProtKB-ARBA"/>
</dbReference>
<reference evidence="8 9" key="1">
    <citation type="journal article" date="2011" name="Science">
        <title>The ecoresponsive genome of Daphnia pulex.</title>
        <authorList>
            <person name="Colbourne J.K."/>
            <person name="Pfrender M.E."/>
            <person name="Gilbert D."/>
            <person name="Thomas W.K."/>
            <person name="Tucker A."/>
            <person name="Oakley T.H."/>
            <person name="Tokishita S."/>
            <person name="Aerts A."/>
            <person name="Arnold G.J."/>
            <person name="Basu M.K."/>
            <person name="Bauer D.J."/>
            <person name="Caceres C.E."/>
            <person name="Carmel L."/>
            <person name="Casola C."/>
            <person name="Choi J.H."/>
            <person name="Detter J.C."/>
            <person name="Dong Q."/>
            <person name="Dusheyko S."/>
            <person name="Eads B.D."/>
            <person name="Frohlich T."/>
            <person name="Geiler-Samerotte K.A."/>
            <person name="Gerlach D."/>
            <person name="Hatcher P."/>
            <person name="Jogdeo S."/>
            <person name="Krijgsveld J."/>
            <person name="Kriventseva E.V."/>
            <person name="Kultz D."/>
            <person name="Laforsch C."/>
            <person name="Lindquist E."/>
            <person name="Lopez J."/>
            <person name="Manak J.R."/>
            <person name="Muller J."/>
            <person name="Pangilinan J."/>
            <person name="Patwardhan R.P."/>
            <person name="Pitluck S."/>
            <person name="Pritham E.J."/>
            <person name="Rechtsteiner A."/>
            <person name="Rho M."/>
            <person name="Rogozin I.B."/>
            <person name="Sakarya O."/>
            <person name="Salamov A."/>
            <person name="Schaack S."/>
            <person name="Shapiro H."/>
            <person name="Shiga Y."/>
            <person name="Skalitzky C."/>
            <person name="Smith Z."/>
            <person name="Souvorov A."/>
            <person name="Sung W."/>
            <person name="Tang Z."/>
            <person name="Tsuchiya D."/>
            <person name="Tu H."/>
            <person name="Vos H."/>
            <person name="Wang M."/>
            <person name="Wolf Y.I."/>
            <person name="Yamagata H."/>
            <person name="Yamada T."/>
            <person name="Ye Y."/>
            <person name="Shaw J.R."/>
            <person name="Andrews J."/>
            <person name="Crease T.J."/>
            <person name="Tang H."/>
            <person name="Lucas S.M."/>
            <person name="Robertson H.M."/>
            <person name="Bork P."/>
            <person name="Koonin E.V."/>
            <person name="Zdobnov E.M."/>
            <person name="Grigoriev I.V."/>
            <person name="Lynch M."/>
            <person name="Boore J.L."/>
        </authorList>
    </citation>
    <scope>NUCLEOTIDE SEQUENCE [LARGE SCALE GENOMIC DNA]</scope>
</reference>
<gene>
    <name evidence="8" type="ORF">DAPPUDRAFT_310291</name>
</gene>
<dbReference type="Pfam" id="PF01429">
    <property type="entry name" value="MBD"/>
    <property type="match status" value="1"/>
</dbReference>
<dbReference type="PANTHER" id="PTHR12396">
    <property type="entry name" value="METHYL-CPG BINDING PROTEIN, MBD"/>
    <property type="match status" value="1"/>
</dbReference>
<evidence type="ECO:0000259" key="7">
    <source>
        <dbReference type="PROSITE" id="PS50982"/>
    </source>
</evidence>
<evidence type="ECO:0000313" key="9">
    <source>
        <dbReference type="Proteomes" id="UP000000305"/>
    </source>
</evidence>
<keyword evidence="2" id="KW-0805">Transcription regulation</keyword>
<feature type="compositionally biased region" description="Basic residues" evidence="6">
    <location>
        <begin position="274"/>
        <end position="292"/>
    </location>
</feature>
<dbReference type="InterPro" id="IPR016177">
    <property type="entry name" value="DNA-bd_dom_sf"/>
</dbReference>
<dbReference type="STRING" id="6669.E9FT46"/>
<dbReference type="Proteomes" id="UP000000305">
    <property type="component" value="Unassembled WGS sequence"/>
</dbReference>
<feature type="domain" description="MBD" evidence="7">
    <location>
        <begin position="158"/>
        <end position="229"/>
    </location>
</feature>
<dbReference type="KEGG" id="dpx:DAPPUDRAFT_310291"/>
<keyword evidence="3" id="KW-0238">DNA-binding</keyword>
<name>E9FT46_DAPPU</name>
<keyword evidence="9" id="KW-1185">Reference proteome</keyword>
<accession>E9FT46</accession>
<dbReference type="AlphaFoldDB" id="E9FT46"/>
<feature type="region of interest" description="Disordered" evidence="6">
    <location>
        <begin position="123"/>
        <end position="159"/>
    </location>
</feature>
<dbReference type="SMART" id="SM00391">
    <property type="entry name" value="MBD"/>
    <property type="match status" value="1"/>
</dbReference>
<sequence length="496" mass="55747">MAFEMINILDPVHCYFAFSEGRSTCLTSGCGVAIKGKNITNLKYHLKEKHSKEYVTMLSKCNERDNKIQKFFEFNGKIGKSKCKICGGFFKGNKSVVLKIHFNKHLKEKHGLSAVESIPQLRNSSAQVENANSPDQSNLIQPKPSKTSKKRQKQTATNVTSPLLKEPFKEGWKREIVYRTNPNTKILCDVYYHSPEGKKLRSGPEISNHLNEISSRLTLEHFTFCKDLIGVGTQEIVRKANPKSYRLSNAKTAKLSVDTKKKFRAQTSKLRRNANKKKALKAHEEKRRRKFKKDQALRIRQEKLEKNLHKLGVDLKETTLPLDLPLTAPIFLPLGTTLVLSDISSIKIEYSNTCATVEHDASRINCRPVSPTITAAAAAVAVSALRMGESNIEEQHKNFSAPAVYSRSESASCSLSVASQTAIVPSVEEPNSDFQNLTRSFHSQSQPKRPNSFLEHLELITNGKRVCLQPVKRFYAAPCPVTDTNRFYSSNFSSSD</sequence>
<keyword evidence="5" id="KW-0539">Nucleus</keyword>
<dbReference type="CDD" id="cd00122">
    <property type="entry name" value="MBD"/>
    <property type="match status" value="1"/>
</dbReference>